<comment type="similarity">
    <text evidence="3">Belongs to the HAD-like hydrolase superfamily. CbbY/CbbZ/Gph/YieH family.</text>
</comment>
<dbReference type="EC" id="3.1.3.18" evidence="4"/>
<dbReference type="InterPro" id="IPR036412">
    <property type="entry name" value="HAD-like_sf"/>
</dbReference>
<protein>
    <recommendedName>
        <fullName evidence="4">phosphoglycolate phosphatase</fullName>
        <ecNumber evidence="4">3.1.3.18</ecNumber>
    </recommendedName>
</protein>
<dbReference type="SFLD" id="SFLDS00003">
    <property type="entry name" value="Haloacid_Dehalogenase"/>
    <property type="match status" value="1"/>
</dbReference>
<sequence length="207" mass="22150">MIRCVVFDFDGTLVMSNAIKREGFFAVTAGVEGGRAAMEALLADPPGDRYAIFAAFAARFGLDAGELAESYGAWCEAEILAAPERPGASDLLARLKRDGLRLWINSATPEAPLRGVVKRRYPPGTFDGVLGGHARKVPNLRAVMRAEGLAPEEILMVGDGFDDRDAAAEIGCRFAGLDRGTLAARPDCGRLTADLRDLEPLFDEVPA</sequence>
<gene>
    <name evidence="5" type="ORF">KL86APRO_12685</name>
</gene>
<evidence type="ECO:0000256" key="1">
    <source>
        <dbReference type="ARBA" id="ARBA00000830"/>
    </source>
</evidence>
<comment type="pathway">
    <text evidence="2">Organic acid metabolism; glycolate biosynthesis; glycolate from 2-phosphoglycolate: step 1/1.</text>
</comment>
<organism evidence="5">
    <name type="scientific">uncultured Alphaproteobacteria bacterium</name>
    <dbReference type="NCBI Taxonomy" id="91750"/>
    <lineage>
        <taxon>Bacteria</taxon>
        <taxon>Pseudomonadati</taxon>
        <taxon>Pseudomonadota</taxon>
        <taxon>Alphaproteobacteria</taxon>
        <taxon>environmental samples</taxon>
    </lineage>
</organism>
<proteinExistence type="inferred from homology"/>
<dbReference type="PANTHER" id="PTHR43434">
    <property type="entry name" value="PHOSPHOGLYCOLATE PHOSPHATASE"/>
    <property type="match status" value="1"/>
</dbReference>
<evidence type="ECO:0000313" key="5">
    <source>
        <dbReference type="EMBL" id="SBW09835.1"/>
    </source>
</evidence>
<evidence type="ECO:0000256" key="4">
    <source>
        <dbReference type="ARBA" id="ARBA00013078"/>
    </source>
</evidence>
<dbReference type="PANTHER" id="PTHR43434:SF1">
    <property type="entry name" value="PHOSPHOGLYCOLATE PHOSPHATASE"/>
    <property type="match status" value="1"/>
</dbReference>
<dbReference type="Pfam" id="PF00702">
    <property type="entry name" value="Hydrolase"/>
    <property type="match status" value="1"/>
</dbReference>
<dbReference type="AlphaFoldDB" id="A0A212KE80"/>
<comment type="catalytic activity">
    <reaction evidence="1">
        <text>2-phosphoglycolate + H2O = glycolate + phosphate</text>
        <dbReference type="Rhea" id="RHEA:14369"/>
        <dbReference type="ChEBI" id="CHEBI:15377"/>
        <dbReference type="ChEBI" id="CHEBI:29805"/>
        <dbReference type="ChEBI" id="CHEBI:43474"/>
        <dbReference type="ChEBI" id="CHEBI:58033"/>
        <dbReference type="EC" id="3.1.3.18"/>
    </reaction>
</comment>
<dbReference type="InterPro" id="IPR023214">
    <property type="entry name" value="HAD_sf"/>
</dbReference>
<accession>A0A212KE80</accession>
<dbReference type="EMBL" id="FLUO01000001">
    <property type="protein sequence ID" value="SBW09835.1"/>
    <property type="molecule type" value="Genomic_DNA"/>
</dbReference>
<dbReference type="GO" id="GO:0008967">
    <property type="term" value="F:phosphoglycolate phosphatase activity"/>
    <property type="evidence" value="ECO:0007669"/>
    <property type="project" value="UniProtKB-EC"/>
</dbReference>
<dbReference type="SUPFAM" id="SSF56784">
    <property type="entry name" value="HAD-like"/>
    <property type="match status" value="1"/>
</dbReference>
<dbReference type="CDD" id="cd01427">
    <property type="entry name" value="HAD_like"/>
    <property type="match status" value="1"/>
</dbReference>
<evidence type="ECO:0000256" key="2">
    <source>
        <dbReference type="ARBA" id="ARBA00004818"/>
    </source>
</evidence>
<evidence type="ECO:0000256" key="3">
    <source>
        <dbReference type="ARBA" id="ARBA00006171"/>
    </source>
</evidence>
<dbReference type="Gene3D" id="3.40.50.1000">
    <property type="entry name" value="HAD superfamily/HAD-like"/>
    <property type="match status" value="1"/>
</dbReference>
<reference evidence="5" key="1">
    <citation type="submission" date="2016-04" db="EMBL/GenBank/DDBJ databases">
        <authorList>
            <person name="Evans L.H."/>
            <person name="Alamgir A."/>
            <person name="Owens N."/>
            <person name="Weber N.D."/>
            <person name="Virtaneva K."/>
            <person name="Barbian K."/>
            <person name="Babar A."/>
            <person name="Rosenke K."/>
        </authorList>
    </citation>
    <scope>NUCLEOTIDE SEQUENCE</scope>
    <source>
        <strain evidence="5">86</strain>
    </source>
</reference>
<dbReference type="SFLD" id="SFLDG01129">
    <property type="entry name" value="C1.5:_HAD__Beta-PGM__Phosphata"/>
    <property type="match status" value="1"/>
</dbReference>
<dbReference type="GO" id="GO:0005829">
    <property type="term" value="C:cytosol"/>
    <property type="evidence" value="ECO:0007669"/>
    <property type="project" value="TreeGrafter"/>
</dbReference>
<dbReference type="GO" id="GO:0006281">
    <property type="term" value="P:DNA repair"/>
    <property type="evidence" value="ECO:0007669"/>
    <property type="project" value="TreeGrafter"/>
</dbReference>
<name>A0A212KE80_9PROT</name>
<dbReference type="InterPro" id="IPR050155">
    <property type="entry name" value="HAD-like_hydrolase_sf"/>
</dbReference>